<evidence type="ECO:0000313" key="3">
    <source>
        <dbReference type="Proteomes" id="UP001596406"/>
    </source>
</evidence>
<keyword evidence="3" id="KW-1185">Reference proteome</keyword>
<protein>
    <submittedName>
        <fullName evidence="2">Uncharacterized protein</fullName>
    </submittedName>
</protein>
<dbReference type="AlphaFoldDB" id="A0ABD5UC36"/>
<dbReference type="RefSeq" id="WP_304449627.1">
    <property type="nucleotide sequence ID" value="NZ_JARRAH010000002.1"/>
</dbReference>
<accession>A0ABD5UC36</accession>
<reference evidence="2 3" key="1">
    <citation type="journal article" date="2019" name="Int. J. Syst. Evol. Microbiol.">
        <title>The Global Catalogue of Microorganisms (GCM) 10K type strain sequencing project: providing services to taxonomists for standard genome sequencing and annotation.</title>
        <authorList>
            <consortium name="The Broad Institute Genomics Platform"/>
            <consortium name="The Broad Institute Genome Sequencing Center for Infectious Disease"/>
            <person name="Wu L."/>
            <person name="Ma J."/>
        </authorList>
    </citation>
    <scope>NUCLEOTIDE SEQUENCE [LARGE SCALE GENOMIC DNA]</scope>
    <source>
        <strain evidence="2 3">PSRA2</strain>
    </source>
</reference>
<evidence type="ECO:0000256" key="1">
    <source>
        <dbReference type="SAM" id="Phobius"/>
    </source>
</evidence>
<feature type="transmembrane region" description="Helical" evidence="1">
    <location>
        <begin position="119"/>
        <end position="137"/>
    </location>
</feature>
<keyword evidence="1" id="KW-0812">Transmembrane</keyword>
<dbReference type="Proteomes" id="UP001596406">
    <property type="component" value="Unassembled WGS sequence"/>
</dbReference>
<keyword evidence="1" id="KW-1133">Transmembrane helix</keyword>
<evidence type="ECO:0000313" key="2">
    <source>
        <dbReference type="EMBL" id="MFC6837908.1"/>
    </source>
</evidence>
<keyword evidence="1" id="KW-0472">Membrane</keyword>
<feature type="transmembrane region" description="Helical" evidence="1">
    <location>
        <begin position="94"/>
        <end position="113"/>
    </location>
</feature>
<dbReference type="EMBL" id="JBHSXM010000002">
    <property type="protein sequence ID" value="MFC6837908.1"/>
    <property type="molecule type" value="Genomic_DNA"/>
</dbReference>
<name>A0ABD5UC36_9EURY</name>
<comment type="caution">
    <text evidence="2">The sequence shown here is derived from an EMBL/GenBank/DDBJ whole genome shotgun (WGS) entry which is preliminary data.</text>
</comment>
<organism evidence="2 3">
    <name type="scientific">Halomarina ordinaria</name>
    <dbReference type="NCBI Taxonomy" id="3033939"/>
    <lineage>
        <taxon>Archaea</taxon>
        <taxon>Methanobacteriati</taxon>
        <taxon>Methanobacteriota</taxon>
        <taxon>Stenosarchaea group</taxon>
        <taxon>Halobacteria</taxon>
        <taxon>Halobacteriales</taxon>
        <taxon>Natronomonadaceae</taxon>
        <taxon>Halomarina</taxon>
    </lineage>
</organism>
<sequence length="140" mass="15215">MYEHYRPTDTDHRAGTYRVVGTTSEAVTLLRVGDVDGQRVHTGALITVDAAEFDRFEPAENPDGNRPLRATITSALEMSYWSLRVLIRHLRSHPFAALVAVGCILLGSVGEYFFSLPDIVLGGLIVLGSLGLAYVGSGRL</sequence>
<gene>
    <name evidence="2" type="ORF">ACFQHK_15595</name>
</gene>
<proteinExistence type="predicted"/>